<feature type="transmembrane region" description="Helical" evidence="2">
    <location>
        <begin position="376"/>
        <end position="397"/>
    </location>
</feature>
<evidence type="ECO:0000259" key="3">
    <source>
        <dbReference type="Pfam" id="PF01757"/>
    </source>
</evidence>
<evidence type="ECO:0000256" key="2">
    <source>
        <dbReference type="SAM" id="Phobius"/>
    </source>
</evidence>
<name>A0A7W7RHC9_9ACTN</name>
<feature type="transmembrane region" description="Helical" evidence="2">
    <location>
        <begin position="250"/>
        <end position="268"/>
    </location>
</feature>
<proteinExistence type="predicted"/>
<evidence type="ECO:0000259" key="4">
    <source>
        <dbReference type="Pfam" id="PF19040"/>
    </source>
</evidence>
<reference evidence="5 6" key="1">
    <citation type="submission" date="2020-08" db="EMBL/GenBank/DDBJ databases">
        <title>Sequencing the genomes of 1000 actinobacteria strains.</title>
        <authorList>
            <person name="Klenk H.-P."/>
        </authorList>
    </citation>
    <scope>NUCLEOTIDE SEQUENCE [LARGE SCALE GENOMIC DNA]</scope>
    <source>
        <strain evidence="5 6">DSM 102030</strain>
    </source>
</reference>
<protein>
    <submittedName>
        <fullName evidence="5">Peptidoglycan/LPS O-acetylase OafA/YrhL</fullName>
    </submittedName>
</protein>
<dbReference type="InterPro" id="IPR043968">
    <property type="entry name" value="SGNH"/>
</dbReference>
<dbReference type="GO" id="GO:0009103">
    <property type="term" value="P:lipopolysaccharide biosynthetic process"/>
    <property type="evidence" value="ECO:0007669"/>
    <property type="project" value="TreeGrafter"/>
</dbReference>
<dbReference type="EMBL" id="JACHJT010000001">
    <property type="protein sequence ID" value="MBB4931912.1"/>
    <property type="molecule type" value="Genomic_DNA"/>
</dbReference>
<feature type="region of interest" description="Disordered" evidence="1">
    <location>
        <begin position="1"/>
        <end position="21"/>
    </location>
</feature>
<dbReference type="AlphaFoldDB" id="A0A7W7RHC9"/>
<feature type="transmembrane region" description="Helical" evidence="2">
    <location>
        <begin position="336"/>
        <end position="355"/>
    </location>
</feature>
<dbReference type="InterPro" id="IPR050879">
    <property type="entry name" value="Acyltransferase_3"/>
</dbReference>
<dbReference type="PANTHER" id="PTHR23028">
    <property type="entry name" value="ACETYLTRANSFERASE"/>
    <property type="match status" value="1"/>
</dbReference>
<dbReference type="Proteomes" id="UP000523007">
    <property type="component" value="Unassembled WGS sequence"/>
</dbReference>
<organism evidence="5 6">
    <name type="scientific">Lipingzhangella halophila</name>
    <dbReference type="NCBI Taxonomy" id="1783352"/>
    <lineage>
        <taxon>Bacteria</taxon>
        <taxon>Bacillati</taxon>
        <taxon>Actinomycetota</taxon>
        <taxon>Actinomycetes</taxon>
        <taxon>Streptosporangiales</taxon>
        <taxon>Nocardiopsidaceae</taxon>
        <taxon>Lipingzhangella</taxon>
    </lineage>
</organism>
<feature type="domain" description="Acyltransferase 3" evidence="3">
    <location>
        <begin position="27"/>
        <end position="354"/>
    </location>
</feature>
<accession>A0A7W7RHC9</accession>
<feature type="transmembrane region" description="Helical" evidence="2">
    <location>
        <begin position="274"/>
        <end position="293"/>
    </location>
</feature>
<dbReference type="Pfam" id="PF19040">
    <property type="entry name" value="SGNH"/>
    <property type="match status" value="1"/>
</dbReference>
<feature type="transmembrane region" description="Helical" evidence="2">
    <location>
        <begin position="50"/>
        <end position="72"/>
    </location>
</feature>
<feature type="transmembrane region" description="Helical" evidence="2">
    <location>
        <begin position="189"/>
        <end position="210"/>
    </location>
</feature>
<keyword evidence="2" id="KW-1133">Transmembrane helix</keyword>
<keyword evidence="2" id="KW-0812">Transmembrane</keyword>
<evidence type="ECO:0000256" key="1">
    <source>
        <dbReference type="SAM" id="MobiDB-lite"/>
    </source>
</evidence>
<feature type="transmembrane region" description="Helical" evidence="2">
    <location>
        <begin position="93"/>
        <end position="113"/>
    </location>
</feature>
<dbReference type="InterPro" id="IPR002656">
    <property type="entry name" value="Acyl_transf_3_dom"/>
</dbReference>
<dbReference type="Pfam" id="PF01757">
    <property type="entry name" value="Acyl_transf_3"/>
    <property type="match status" value="1"/>
</dbReference>
<dbReference type="GO" id="GO:0016020">
    <property type="term" value="C:membrane"/>
    <property type="evidence" value="ECO:0007669"/>
    <property type="project" value="TreeGrafter"/>
</dbReference>
<dbReference type="RefSeq" id="WP_312885234.1">
    <property type="nucleotide sequence ID" value="NZ_JACHJT010000001.1"/>
</dbReference>
<evidence type="ECO:0000313" key="6">
    <source>
        <dbReference type="Proteomes" id="UP000523007"/>
    </source>
</evidence>
<feature type="transmembrane region" description="Helical" evidence="2">
    <location>
        <begin position="313"/>
        <end position="330"/>
    </location>
</feature>
<feature type="transmembrane region" description="Helical" evidence="2">
    <location>
        <begin position="165"/>
        <end position="182"/>
    </location>
</feature>
<evidence type="ECO:0000313" key="5">
    <source>
        <dbReference type="EMBL" id="MBB4931912.1"/>
    </source>
</evidence>
<dbReference type="GO" id="GO:0016747">
    <property type="term" value="F:acyltransferase activity, transferring groups other than amino-acyl groups"/>
    <property type="evidence" value="ECO:0007669"/>
    <property type="project" value="InterPro"/>
</dbReference>
<feature type="domain" description="SGNH" evidence="4">
    <location>
        <begin position="448"/>
        <end position="678"/>
    </location>
</feature>
<sequence>MATRLRTEAARSAPQPPPPTQRRFFPEVQGLRALAVAIVLAYHVNHDLLPGGYVGVDVFFVISGFLITTLMLREARTHGRVSLAGFYIRRVRRILPAATLVLVVTGVLALVVLPSPRLADTAAQLLASAAYVENLFLAHQSVDYLAAEAAASPVRHFWSLAVEEQFYLLWPLLFAGWLALSPRWRGETVIIALTSAVVAVSFGWSVWLTTNDPQPAYFLPQGRMWELAAGGVLALLLARWQPPESARWPLGWAGIAAIAAAAIGYDATTPFPGWAATLPVLGTIAVITAGHTAGRWSAYALLSTRPAGYVGDLSYALYLWHWPLIVFTLARTERPALNALEAVLVLGATFALAWGTKAALEDPLRAARLPRGGRGAAAFALTGLLLVTAIGAGKYAYQQELSDVRFDPEVHVGPQAIGQQHPEGDDSAIYPPPVSATADLPGVYDDDCHATPSVTTLKSCVYGPDDATTDVAIVGDSHAAHWVPALREVAHDREWRLHTYTKSSCPFTDTLAERNGGPYRECEQWNEAVRDELVSEVEPETVFTSSATQTRAHHADTDEQNTAMLAGGMAGLWSSLDAAGIDVAAIRDTPKSRARLPECVDRNPDDLDECARTSGEALAEDDPQELAVAEYGAQADLLDLTDRFCADGRCPPVVGNVLVYRDSNHLTAAYSRLLASDLQERL</sequence>
<comment type="caution">
    <text evidence="5">The sequence shown here is derived from an EMBL/GenBank/DDBJ whole genome shotgun (WGS) entry which is preliminary data.</text>
</comment>
<keyword evidence="6" id="KW-1185">Reference proteome</keyword>
<gene>
    <name evidence="5" type="ORF">F4561_002732</name>
</gene>
<dbReference type="PANTHER" id="PTHR23028:SF53">
    <property type="entry name" value="ACYL_TRANSF_3 DOMAIN-CONTAINING PROTEIN"/>
    <property type="match status" value="1"/>
</dbReference>
<keyword evidence="2" id="KW-0472">Membrane</keyword>